<name>A0ABS2DIL1_9BACI</name>
<dbReference type="Proteomes" id="UP001518925">
    <property type="component" value="Unassembled WGS sequence"/>
</dbReference>
<evidence type="ECO:0000313" key="3">
    <source>
        <dbReference type="Proteomes" id="UP001518925"/>
    </source>
</evidence>
<gene>
    <name evidence="2" type="ORF">JR050_06640</name>
</gene>
<keyword evidence="1" id="KW-1133">Transmembrane helix</keyword>
<dbReference type="InterPro" id="IPR020138">
    <property type="entry name" value="Uncharacterised_YqzF"/>
</dbReference>
<dbReference type="RefSeq" id="WP_204202727.1">
    <property type="nucleotide sequence ID" value="NZ_JAFELM010000021.1"/>
</dbReference>
<evidence type="ECO:0000256" key="1">
    <source>
        <dbReference type="SAM" id="Phobius"/>
    </source>
</evidence>
<keyword evidence="1" id="KW-0812">Transmembrane</keyword>
<comment type="caution">
    <text evidence="2">The sequence shown here is derived from an EMBL/GenBank/DDBJ whole genome shotgun (WGS) entry which is preliminary data.</text>
</comment>
<accession>A0ABS2DIL1</accession>
<feature type="transmembrane region" description="Helical" evidence="1">
    <location>
        <begin position="41"/>
        <end position="63"/>
    </location>
</feature>
<reference evidence="2 3" key="1">
    <citation type="submission" date="2021-02" db="EMBL/GenBank/DDBJ databases">
        <title>Bacillus sp. RD4P76, an endophyte from a halophyte.</title>
        <authorList>
            <person name="Sun J.-Q."/>
        </authorList>
    </citation>
    <scope>NUCLEOTIDE SEQUENCE [LARGE SCALE GENOMIC DNA]</scope>
    <source>
        <strain evidence="2 3">RD4P76</strain>
    </source>
</reference>
<dbReference type="EMBL" id="JAFELM010000021">
    <property type="protein sequence ID" value="MBM6617353.1"/>
    <property type="molecule type" value="Genomic_DNA"/>
</dbReference>
<evidence type="ECO:0000313" key="2">
    <source>
        <dbReference type="EMBL" id="MBM6617353.1"/>
    </source>
</evidence>
<sequence>MLRFIALILVLIPVGLAALGIKLIRDMSFGILQAPIPSLGLQLLLGVLSLGGGLYLIGSFIFYRDRKRNKIQKKFMPRK</sequence>
<organism evidence="2 3">
    <name type="scientific">Bacillus suaedaesalsae</name>
    <dbReference type="NCBI Taxonomy" id="2810349"/>
    <lineage>
        <taxon>Bacteria</taxon>
        <taxon>Bacillati</taxon>
        <taxon>Bacillota</taxon>
        <taxon>Bacilli</taxon>
        <taxon>Bacillales</taxon>
        <taxon>Bacillaceae</taxon>
        <taxon>Bacillus</taxon>
    </lineage>
</organism>
<keyword evidence="3" id="KW-1185">Reference proteome</keyword>
<proteinExistence type="predicted"/>
<keyword evidence="1" id="KW-0472">Membrane</keyword>
<protein>
    <submittedName>
        <fullName evidence="2">DUF2627 family protein</fullName>
    </submittedName>
</protein>
<dbReference type="Pfam" id="PF11118">
    <property type="entry name" value="DUF2627"/>
    <property type="match status" value="1"/>
</dbReference>